<feature type="domain" description="Methylmalonyl-CoA mutase alpha/beta chain catalytic" evidence="3">
    <location>
        <begin position="141"/>
        <end position="474"/>
    </location>
</feature>
<dbReference type="GO" id="GO:0019678">
    <property type="term" value="P:propionate metabolic process, methylmalonyl pathway"/>
    <property type="evidence" value="ECO:0007669"/>
    <property type="project" value="TreeGrafter"/>
</dbReference>
<comment type="caution">
    <text evidence="4">The sequence shown here is derived from an EMBL/GenBank/DDBJ whole genome shotgun (WGS) entry which is preliminary data.</text>
</comment>
<dbReference type="InterPro" id="IPR006099">
    <property type="entry name" value="MeMalonylCoA_mutase_a/b_cat"/>
</dbReference>
<dbReference type="GO" id="GO:0031419">
    <property type="term" value="F:cobalamin binding"/>
    <property type="evidence" value="ECO:0007669"/>
    <property type="project" value="UniProtKB-KW"/>
</dbReference>
<organism evidence="4 5">
    <name type="scientific">Saccharopolyspora gloriosae</name>
    <dbReference type="NCBI Taxonomy" id="455344"/>
    <lineage>
        <taxon>Bacteria</taxon>
        <taxon>Bacillati</taxon>
        <taxon>Actinomycetota</taxon>
        <taxon>Actinomycetes</taxon>
        <taxon>Pseudonocardiales</taxon>
        <taxon>Pseudonocardiaceae</taxon>
        <taxon>Saccharopolyspora</taxon>
    </lineage>
</organism>
<keyword evidence="4" id="KW-0413">Isomerase</keyword>
<dbReference type="GO" id="GO:0005737">
    <property type="term" value="C:cytoplasm"/>
    <property type="evidence" value="ECO:0007669"/>
    <property type="project" value="TreeGrafter"/>
</dbReference>
<feature type="region of interest" description="Disordered" evidence="2">
    <location>
        <begin position="1"/>
        <end position="31"/>
    </location>
</feature>
<dbReference type="Gene3D" id="3.40.50.280">
    <property type="entry name" value="Cobalamin-binding domain"/>
    <property type="match status" value="1"/>
</dbReference>
<dbReference type="PANTHER" id="PTHR48101:SF4">
    <property type="entry name" value="METHYLMALONYL-COA MUTASE, MITOCHONDRIAL"/>
    <property type="match status" value="1"/>
</dbReference>
<evidence type="ECO:0000256" key="2">
    <source>
        <dbReference type="SAM" id="MobiDB-lite"/>
    </source>
</evidence>
<sequence length="630" mass="65961">MAPSDRLSTTSSPRPSLSLGGEFPEPTHRQWLDQVEKVLRRTGRIAEGDAAPDDPSELLATRTYDGVAVRPLYSAEDRAGADASGSGLPGFAPFVRGSRPQGSVAEGWDVRQSHGNPDASVSNREVLADLHGGVTSLVLRLGEGGIAVDALPDVLNGVHLDMIGVVLDAGEQAASAADAFLEVAAEQGVAPSALRGNLGADPLGVQARTGREVGSEQAVELAKRCAAEHPGLRAVVVDALPFHDAGGSDGEELGASLAAGVTYLRWLTEAGLDVDTACGLLEFRYAATADQFSTIAKLRAARRAWAQVARRCGASESARAQQQHAVTSSAMLTRRDPWVNMLRATIATFAAGVGGAQAVTVQPFDAAIGSPDEFSRRVARNTQALLLDESHLAQVIDPAGGSWYVEELTDELANAAWAWFQEIERAGGLPEALRSGLVADRLASTWQKRKAAVADRSDPITGVSEFPNLAEQPLRREPAPEPPSGGLPRVRYAEEFEALRDAADARPERPEVFLATLGPLATYTARASFARNLFAAGGLEASEAGPTESTADVLAAYAEHPAPVVCLCSADGVYAERAAETASALKEAGAESVLLAGKPGHGLNNVDGHVFAGCDAIQVLRAAHRTLGVE</sequence>
<evidence type="ECO:0000313" key="5">
    <source>
        <dbReference type="Proteomes" id="UP000580474"/>
    </source>
</evidence>
<name>A0A840NLY6_9PSEU</name>
<evidence type="ECO:0000259" key="3">
    <source>
        <dbReference type="Pfam" id="PF01642"/>
    </source>
</evidence>
<dbReference type="RefSeq" id="WP_184481066.1">
    <property type="nucleotide sequence ID" value="NZ_JACHIV010000001.1"/>
</dbReference>
<dbReference type="SUPFAM" id="SSF51703">
    <property type="entry name" value="Cobalamin (vitamin B12)-dependent enzymes"/>
    <property type="match status" value="1"/>
</dbReference>
<dbReference type="GO" id="GO:0004494">
    <property type="term" value="F:methylmalonyl-CoA mutase activity"/>
    <property type="evidence" value="ECO:0007669"/>
    <property type="project" value="UniProtKB-EC"/>
</dbReference>
<dbReference type="AlphaFoldDB" id="A0A840NLY6"/>
<keyword evidence="5" id="KW-1185">Reference proteome</keyword>
<dbReference type="Gene3D" id="1.10.196.20">
    <property type="match status" value="1"/>
</dbReference>
<feature type="domain" description="Methylmalonyl-CoA mutase alpha/beta chain catalytic" evidence="3">
    <location>
        <begin position="63"/>
        <end position="139"/>
    </location>
</feature>
<dbReference type="CDD" id="cd03677">
    <property type="entry name" value="MM_CoA_mutase_beta"/>
    <property type="match status" value="1"/>
</dbReference>
<evidence type="ECO:0000256" key="1">
    <source>
        <dbReference type="ARBA" id="ARBA00011870"/>
    </source>
</evidence>
<dbReference type="Pfam" id="PF01642">
    <property type="entry name" value="MM_CoA_mutase"/>
    <property type="match status" value="2"/>
</dbReference>
<comment type="subunit">
    <text evidence="1">Heterodimer of an alpha and a beta chain.</text>
</comment>
<feature type="compositionally biased region" description="Low complexity" evidence="2">
    <location>
        <begin position="1"/>
        <end position="19"/>
    </location>
</feature>
<protein>
    <submittedName>
        <fullName evidence="4">Methylmalonyl-CoA mutase</fullName>
        <ecNumber evidence="4">5.4.99.2</ecNumber>
    </submittedName>
</protein>
<dbReference type="EMBL" id="JACHIV010000001">
    <property type="protein sequence ID" value="MBB5071035.1"/>
    <property type="molecule type" value="Genomic_DNA"/>
</dbReference>
<proteinExistence type="predicted"/>
<gene>
    <name evidence="4" type="ORF">BJ969_004123</name>
</gene>
<dbReference type="InterPro" id="IPR024067">
    <property type="entry name" value="Me-malonyl-CoA_mutase_sm_su_N"/>
</dbReference>
<dbReference type="InterPro" id="IPR016176">
    <property type="entry name" value="Cbl-dep_enz_cat"/>
</dbReference>
<dbReference type="EC" id="5.4.99.2" evidence="4"/>
<feature type="region of interest" description="Disordered" evidence="2">
    <location>
        <begin position="461"/>
        <end position="488"/>
    </location>
</feature>
<dbReference type="PANTHER" id="PTHR48101">
    <property type="entry name" value="METHYLMALONYL-COA MUTASE, MITOCHONDRIAL-RELATED"/>
    <property type="match status" value="1"/>
</dbReference>
<feature type="region of interest" description="Disordered" evidence="2">
    <location>
        <begin position="102"/>
        <end position="121"/>
    </location>
</feature>
<reference evidence="4 5" key="1">
    <citation type="submission" date="2020-08" db="EMBL/GenBank/DDBJ databases">
        <title>Sequencing the genomes of 1000 actinobacteria strains.</title>
        <authorList>
            <person name="Klenk H.-P."/>
        </authorList>
    </citation>
    <scope>NUCLEOTIDE SEQUENCE [LARGE SCALE GENOMIC DNA]</scope>
    <source>
        <strain evidence="4 5">DSM 45582</strain>
    </source>
</reference>
<evidence type="ECO:0000313" key="4">
    <source>
        <dbReference type="EMBL" id="MBB5071035.1"/>
    </source>
</evidence>
<accession>A0A840NLY6</accession>
<dbReference type="Proteomes" id="UP000580474">
    <property type="component" value="Unassembled WGS sequence"/>
</dbReference>
<dbReference type="Gene3D" id="3.20.20.240">
    <property type="entry name" value="Methylmalonyl-CoA mutase"/>
    <property type="match status" value="1"/>
</dbReference>